<dbReference type="AlphaFoldDB" id="A0A7V8FL15"/>
<name>A0A7V8FL15_9BURK</name>
<dbReference type="SMART" id="SM00346">
    <property type="entry name" value="HTH_ICLR"/>
    <property type="match status" value="1"/>
</dbReference>
<dbReference type="PANTHER" id="PTHR30136">
    <property type="entry name" value="HELIX-TURN-HELIX TRANSCRIPTIONAL REGULATOR, ICLR FAMILY"/>
    <property type="match status" value="1"/>
</dbReference>
<dbReference type="Pfam" id="PF09339">
    <property type="entry name" value="HTH_IclR"/>
    <property type="match status" value="1"/>
</dbReference>
<dbReference type="Gene3D" id="1.10.10.10">
    <property type="entry name" value="Winged helix-like DNA-binding domain superfamily/Winged helix DNA-binding domain"/>
    <property type="match status" value="1"/>
</dbReference>
<dbReference type="PROSITE" id="PS51078">
    <property type="entry name" value="ICLR_ED"/>
    <property type="match status" value="1"/>
</dbReference>
<dbReference type="FunFam" id="1.10.10.10:FF:000056">
    <property type="entry name" value="IclR family transcriptional regulator"/>
    <property type="match status" value="1"/>
</dbReference>
<dbReference type="InterPro" id="IPR014757">
    <property type="entry name" value="Tscrpt_reg_IclR_C"/>
</dbReference>
<evidence type="ECO:0000259" key="4">
    <source>
        <dbReference type="PROSITE" id="PS51077"/>
    </source>
</evidence>
<evidence type="ECO:0000259" key="5">
    <source>
        <dbReference type="PROSITE" id="PS51078"/>
    </source>
</evidence>
<evidence type="ECO:0000256" key="3">
    <source>
        <dbReference type="ARBA" id="ARBA00023163"/>
    </source>
</evidence>
<sequence length="261" mass="27422">MSGMLERGLKVLEYLAARPQGCALSAVSGDLGIPLSTSHRLLTELIQYGYVRQDAHDGQYVLTIKLVSVGLSFLSSSGIVDVAQPLLDDLAAISGELVRLAVVDGDDLTFVAKAQGATRGLRYDPDMGLSVALSCSAAGHAWLSTMKDDDAMALVAKKGLGKPQDYGPRAPTSIKAVMAYVKAARQRGFSMIEEVFAPAMTAMAAPVLGADGRALGVITIAGPQVRLHAKRMEELGPTLLRSAEQIARASGASPLFKKRGA</sequence>
<dbReference type="InterPro" id="IPR050707">
    <property type="entry name" value="HTH_MetabolicPath_Reg"/>
</dbReference>
<evidence type="ECO:0000256" key="1">
    <source>
        <dbReference type="ARBA" id="ARBA00023015"/>
    </source>
</evidence>
<accession>A0A7V8FL15</accession>
<reference evidence="7" key="1">
    <citation type="journal article" date="2020" name="MBio">
        <title>Horizontal gene transfer to a defensive symbiont with a reduced genome amongst a multipartite beetle microbiome.</title>
        <authorList>
            <person name="Waterworth S.C."/>
            <person name="Florez L.V."/>
            <person name="Rees E.R."/>
            <person name="Hertweck C."/>
            <person name="Kaltenpoth M."/>
            <person name="Kwan J.C."/>
        </authorList>
    </citation>
    <scope>NUCLEOTIDE SEQUENCE [LARGE SCALE GENOMIC DNA]</scope>
</reference>
<dbReference type="InterPro" id="IPR005471">
    <property type="entry name" value="Tscrpt_reg_IclR_N"/>
</dbReference>
<dbReference type="GO" id="GO:0003700">
    <property type="term" value="F:DNA-binding transcription factor activity"/>
    <property type="evidence" value="ECO:0007669"/>
    <property type="project" value="TreeGrafter"/>
</dbReference>
<evidence type="ECO:0000313" key="6">
    <source>
        <dbReference type="EMBL" id="KAF1018721.1"/>
    </source>
</evidence>
<dbReference type="PROSITE" id="PS51077">
    <property type="entry name" value="HTH_ICLR"/>
    <property type="match status" value="1"/>
</dbReference>
<dbReference type="SUPFAM" id="SSF46785">
    <property type="entry name" value="Winged helix' DNA-binding domain"/>
    <property type="match status" value="1"/>
</dbReference>
<dbReference type="GO" id="GO:0003677">
    <property type="term" value="F:DNA binding"/>
    <property type="evidence" value="ECO:0007669"/>
    <property type="project" value="UniProtKB-KW"/>
</dbReference>
<keyword evidence="3" id="KW-0804">Transcription</keyword>
<keyword evidence="1" id="KW-0805">Transcription regulation</keyword>
<dbReference type="InterPro" id="IPR036388">
    <property type="entry name" value="WH-like_DNA-bd_sf"/>
</dbReference>
<organism evidence="6 7">
    <name type="scientific">Paracidovorax wautersii</name>
    <dbReference type="NCBI Taxonomy" id="1177982"/>
    <lineage>
        <taxon>Bacteria</taxon>
        <taxon>Pseudomonadati</taxon>
        <taxon>Pseudomonadota</taxon>
        <taxon>Betaproteobacteria</taxon>
        <taxon>Burkholderiales</taxon>
        <taxon>Comamonadaceae</taxon>
        <taxon>Paracidovorax</taxon>
    </lineage>
</organism>
<comment type="caution">
    <text evidence="6">The sequence shown here is derived from an EMBL/GenBank/DDBJ whole genome shotgun (WGS) entry which is preliminary data.</text>
</comment>
<gene>
    <name evidence="6" type="primary">iclR_5</name>
    <name evidence="6" type="ORF">GAK30_03523</name>
</gene>
<dbReference type="SUPFAM" id="SSF55781">
    <property type="entry name" value="GAF domain-like"/>
    <property type="match status" value="1"/>
</dbReference>
<evidence type="ECO:0000256" key="2">
    <source>
        <dbReference type="ARBA" id="ARBA00023125"/>
    </source>
</evidence>
<feature type="domain" description="HTH iclR-type" evidence="4">
    <location>
        <begin position="2"/>
        <end position="64"/>
    </location>
</feature>
<protein>
    <submittedName>
        <fullName evidence="6">Transcriptional repressor IclR</fullName>
    </submittedName>
</protein>
<keyword evidence="2" id="KW-0238">DNA-binding</keyword>
<dbReference type="PANTHER" id="PTHR30136:SF35">
    <property type="entry name" value="HTH-TYPE TRANSCRIPTIONAL REGULATOR RV1719"/>
    <property type="match status" value="1"/>
</dbReference>
<dbReference type="InterPro" id="IPR036390">
    <property type="entry name" value="WH_DNA-bd_sf"/>
</dbReference>
<dbReference type="Pfam" id="PF01614">
    <property type="entry name" value="IclR_C"/>
    <property type="match status" value="1"/>
</dbReference>
<evidence type="ECO:0000313" key="7">
    <source>
        <dbReference type="Proteomes" id="UP000461670"/>
    </source>
</evidence>
<dbReference type="Proteomes" id="UP000461670">
    <property type="component" value="Unassembled WGS sequence"/>
</dbReference>
<feature type="domain" description="IclR-ED" evidence="5">
    <location>
        <begin position="65"/>
        <end position="252"/>
    </location>
</feature>
<dbReference type="InterPro" id="IPR029016">
    <property type="entry name" value="GAF-like_dom_sf"/>
</dbReference>
<dbReference type="GO" id="GO:0045892">
    <property type="term" value="P:negative regulation of DNA-templated transcription"/>
    <property type="evidence" value="ECO:0007669"/>
    <property type="project" value="TreeGrafter"/>
</dbReference>
<dbReference type="EMBL" id="WNDQ01000076">
    <property type="protein sequence ID" value="KAF1018721.1"/>
    <property type="molecule type" value="Genomic_DNA"/>
</dbReference>
<proteinExistence type="predicted"/>
<dbReference type="Gene3D" id="3.30.450.40">
    <property type="match status" value="1"/>
</dbReference>